<feature type="domain" description="EDR1/CTR1/ARMC3-like peptidase-like" evidence="1">
    <location>
        <begin position="3"/>
        <end position="35"/>
    </location>
</feature>
<protein>
    <recommendedName>
        <fullName evidence="1">EDR1/CTR1/ARMC3-like peptidase-like domain-containing protein</fullName>
    </recommendedName>
</protein>
<name>A0A438F0A2_VITVI</name>
<gene>
    <name evidence="2" type="ORF">CK203_095680</name>
</gene>
<evidence type="ECO:0000313" key="2">
    <source>
        <dbReference type="EMBL" id="RVW53434.1"/>
    </source>
</evidence>
<dbReference type="Proteomes" id="UP000288805">
    <property type="component" value="Unassembled WGS sequence"/>
</dbReference>
<dbReference type="InterPro" id="IPR055164">
    <property type="entry name" value="EDR1/CTR1/ARMC3-like_pept-like"/>
</dbReference>
<dbReference type="EMBL" id="QGNW01001146">
    <property type="protein sequence ID" value="RVW53434.1"/>
    <property type="molecule type" value="Genomic_DNA"/>
</dbReference>
<accession>A0A438F0A2</accession>
<dbReference type="Pfam" id="PF14381">
    <property type="entry name" value="EDR1_CTR1_ARMC3_pept"/>
    <property type="match status" value="1"/>
</dbReference>
<comment type="caution">
    <text evidence="2">The sequence shown here is derived from an EMBL/GenBank/DDBJ whole genome shotgun (WGS) entry which is preliminary data.</text>
</comment>
<sequence>MQKLADCIGLPCRIAQGCKYCVANHRSSCLVKIDDMQSSRLKKNDICCYLHVPRLANNPLIVLAIKIACYCRLFLWLYEAFH</sequence>
<proteinExistence type="predicted"/>
<dbReference type="AlphaFoldDB" id="A0A438F0A2"/>
<evidence type="ECO:0000259" key="1">
    <source>
        <dbReference type="Pfam" id="PF14381"/>
    </source>
</evidence>
<organism evidence="2 3">
    <name type="scientific">Vitis vinifera</name>
    <name type="common">Grape</name>
    <dbReference type="NCBI Taxonomy" id="29760"/>
    <lineage>
        <taxon>Eukaryota</taxon>
        <taxon>Viridiplantae</taxon>
        <taxon>Streptophyta</taxon>
        <taxon>Embryophyta</taxon>
        <taxon>Tracheophyta</taxon>
        <taxon>Spermatophyta</taxon>
        <taxon>Magnoliopsida</taxon>
        <taxon>eudicotyledons</taxon>
        <taxon>Gunneridae</taxon>
        <taxon>Pentapetalae</taxon>
        <taxon>rosids</taxon>
        <taxon>Vitales</taxon>
        <taxon>Vitaceae</taxon>
        <taxon>Viteae</taxon>
        <taxon>Vitis</taxon>
    </lineage>
</organism>
<evidence type="ECO:0000313" key="3">
    <source>
        <dbReference type="Proteomes" id="UP000288805"/>
    </source>
</evidence>
<reference evidence="2 3" key="1">
    <citation type="journal article" date="2018" name="PLoS Genet.">
        <title>Population sequencing reveals clonal diversity and ancestral inbreeding in the grapevine cultivar Chardonnay.</title>
        <authorList>
            <person name="Roach M.J."/>
            <person name="Johnson D.L."/>
            <person name="Bohlmann J."/>
            <person name="van Vuuren H.J."/>
            <person name="Jones S.J."/>
            <person name="Pretorius I.S."/>
            <person name="Schmidt S.A."/>
            <person name="Borneman A.R."/>
        </authorList>
    </citation>
    <scope>NUCLEOTIDE SEQUENCE [LARGE SCALE GENOMIC DNA]</scope>
    <source>
        <strain evidence="3">cv. Chardonnay</strain>
        <tissue evidence="2">Leaf</tissue>
    </source>
</reference>